<comment type="caution">
    <text evidence="3">The sequence shown here is derived from an EMBL/GenBank/DDBJ whole genome shotgun (WGS) entry which is preliminary data.</text>
</comment>
<feature type="compositionally biased region" description="Polar residues" evidence="1">
    <location>
        <begin position="287"/>
        <end position="297"/>
    </location>
</feature>
<reference evidence="3 4" key="1">
    <citation type="submission" date="2020-01" db="EMBL/GenBank/DDBJ databases">
        <title>Aspergillus terreus IFO 6365 whole genome shotgun sequence.</title>
        <authorList>
            <person name="Kanamasa S."/>
            <person name="Takahashi H."/>
        </authorList>
    </citation>
    <scope>NUCLEOTIDE SEQUENCE [LARGE SCALE GENOMIC DNA]</scope>
    <source>
        <strain evidence="3 4">IFO 6365</strain>
    </source>
</reference>
<proteinExistence type="predicted"/>
<protein>
    <submittedName>
        <fullName evidence="3">Uncharacterized protein</fullName>
    </submittedName>
</protein>
<keyword evidence="2" id="KW-0812">Transmembrane</keyword>
<evidence type="ECO:0000313" key="3">
    <source>
        <dbReference type="EMBL" id="GFF11984.1"/>
    </source>
</evidence>
<dbReference type="AlphaFoldDB" id="A0A5M3YZ91"/>
<evidence type="ECO:0000256" key="2">
    <source>
        <dbReference type="SAM" id="Phobius"/>
    </source>
</evidence>
<gene>
    <name evidence="3" type="ORF">ATEIFO6365_0001020700</name>
</gene>
<dbReference type="EMBL" id="BLJY01000001">
    <property type="protein sequence ID" value="GFF11984.1"/>
    <property type="molecule type" value="Genomic_DNA"/>
</dbReference>
<evidence type="ECO:0000256" key="1">
    <source>
        <dbReference type="SAM" id="MobiDB-lite"/>
    </source>
</evidence>
<name>A0A5M3YZ91_ASPTE</name>
<evidence type="ECO:0000313" key="4">
    <source>
        <dbReference type="Proteomes" id="UP000452235"/>
    </source>
</evidence>
<feature type="transmembrane region" description="Helical" evidence="2">
    <location>
        <begin position="690"/>
        <end position="711"/>
    </location>
</feature>
<keyword evidence="2" id="KW-0472">Membrane</keyword>
<accession>A0A5M3YZ91</accession>
<keyword evidence="4" id="KW-1185">Reference proteome</keyword>
<feature type="compositionally biased region" description="Polar residues" evidence="1">
    <location>
        <begin position="308"/>
        <end position="318"/>
    </location>
</feature>
<sequence>MASDGEITPEHPPGLLEPTSLEVRGAWDGVPGHPAKIKISVEIQCLPNAVVQILDARSSSIRVHKIFKTPLVDVHGQNNQSSDPGSPLFAFLNLASDASVESEQVPSTSTTEVESEPGTLAPADKRHLTILESDLMAPPSLGPVEPLVPSIPATDIPSTPRVDTDVELQNLGKRNARTACLTDSEDETGTSGRSRAGARDAPTALPKTRRTAASVSPKKSTKNAPLKTQHTRGSSVPGISDLEERLASGFRSIITDVCGESVDSLFGAASRAIKGESTSEVEKSGDGQRQPTTSNSFIPILKRLNTDLGRQTMQSPAPTVSEDMSDSGPMEEIRSQDNPRLLRSTGQSSPTHILVEPIVQSAGGLLYLECPGDVLQAAYKIVILANILMFDEDQRIGRPLHPPGWYTLIVPGLPKLKDDQNGYFLFLISPGQVIEFSTTTLNRYNMVENCFFAEFANPESFEVAMCVHDQERYGPLKDFTVDQDIRATLIPTRRSDEQIPRLRVRYHAVCSLRFSNIYVAAEKCCFFLKVEGGPESFSQCTLEAIDEGLQVIELFADMSRTTESVSRIQIICSSREFDEFCLTWEVAIPKEQQAYWLPSIYPNLSSVCLDRSKLRHAFTRLDSDSVVEPSSEEEADVESFGSRETYNEGYAEDPISADESLSQRFAEVMRMMEDLEFQETERRPPRVDRVIFLLIVGFSLILSSLFSPVVITGPGVQLNDMGVGNYTGEGLVAHGHESGSDGTVPLSPACVCPHYGGLHMLRENERTENDANPIQDSMEDTQPLLDEPDEGNKNEDTERTGDMHAAPLSLRDRIDYFLGWKGPNVR</sequence>
<feature type="compositionally biased region" description="Basic and acidic residues" evidence="1">
    <location>
        <begin position="790"/>
        <end position="802"/>
    </location>
</feature>
<dbReference type="Proteomes" id="UP000452235">
    <property type="component" value="Unassembled WGS sequence"/>
</dbReference>
<dbReference type="OrthoDB" id="5599552at2759"/>
<organism evidence="3 4">
    <name type="scientific">Aspergillus terreus</name>
    <dbReference type="NCBI Taxonomy" id="33178"/>
    <lineage>
        <taxon>Eukaryota</taxon>
        <taxon>Fungi</taxon>
        <taxon>Dikarya</taxon>
        <taxon>Ascomycota</taxon>
        <taxon>Pezizomycotina</taxon>
        <taxon>Eurotiomycetes</taxon>
        <taxon>Eurotiomycetidae</taxon>
        <taxon>Eurotiales</taxon>
        <taxon>Aspergillaceae</taxon>
        <taxon>Aspergillus</taxon>
        <taxon>Aspergillus subgen. Circumdati</taxon>
    </lineage>
</organism>
<feature type="compositionally biased region" description="Polar residues" evidence="1">
    <location>
        <begin position="211"/>
        <end position="234"/>
    </location>
</feature>
<feature type="region of interest" description="Disordered" evidence="1">
    <location>
        <begin position="173"/>
        <end position="240"/>
    </location>
</feature>
<dbReference type="VEuPathDB" id="FungiDB:ATEG_03985"/>
<keyword evidence="2" id="KW-1133">Transmembrane helix</keyword>
<feature type="region of interest" description="Disordered" evidence="1">
    <location>
        <begin position="272"/>
        <end position="347"/>
    </location>
</feature>
<feature type="region of interest" description="Disordered" evidence="1">
    <location>
        <begin position="771"/>
        <end position="805"/>
    </location>
</feature>